<dbReference type="Proteomes" id="UP000306229">
    <property type="component" value="Chromosome"/>
</dbReference>
<protein>
    <submittedName>
        <fullName evidence="1">Uncharacterized protein</fullName>
    </submittedName>
</protein>
<keyword evidence="2" id="KW-1185">Reference proteome</keyword>
<dbReference type="RefSeq" id="WP_138948089.1">
    <property type="nucleotide sequence ID" value="NZ_CP040749.1"/>
</dbReference>
<gene>
    <name evidence="1" type="ORF">FF125_01295</name>
</gene>
<dbReference type="AlphaFoldDB" id="A0A5B7TLR6"/>
<accession>A0A5B7TLR6</accession>
<evidence type="ECO:0000313" key="1">
    <source>
        <dbReference type="EMBL" id="QCX37138.1"/>
    </source>
</evidence>
<evidence type="ECO:0000313" key="2">
    <source>
        <dbReference type="Proteomes" id="UP000306229"/>
    </source>
</evidence>
<dbReference type="Gene3D" id="2.60.120.380">
    <property type="match status" value="1"/>
</dbReference>
<reference evidence="1 2" key="1">
    <citation type="submission" date="2019-05" db="EMBL/GenBank/DDBJ databases">
        <title>Algicella ahnfeltiae gen. nov., sp. nov., a novel marine bacterium of the family Flavobacteriaceae isolated from a red alga.</title>
        <authorList>
            <person name="Nedashkovskaya O.I."/>
            <person name="Kukhlevskiy A.D."/>
            <person name="Kim S.-G."/>
            <person name="Zhukova N.V."/>
            <person name="Mikhailov V.V."/>
        </authorList>
    </citation>
    <scope>NUCLEOTIDE SEQUENCE [LARGE SCALE GENOMIC DNA]</scope>
    <source>
        <strain evidence="1 2">10Alg115</strain>
    </source>
</reference>
<sequence>MILMLFATNSYAQCGFGARNSGIIVTPSAATQTTPNIGAEDYFLMNVVNGGNYRVSTAPNGTFDTQLSLYNESGGALVGYNDDIVSGNILSTVTFTSTFTGQVRVVLNRYDCRNNNGGNPDFGVEYSGTAI</sequence>
<organism evidence="1 2">
    <name type="scientific">Aureibaculum algae</name>
    <dbReference type="NCBI Taxonomy" id="2584122"/>
    <lineage>
        <taxon>Bacteria</taxon>
        <taxon>Pseudomonadati</taxon>
        <taxon>Bacteroidota</taxon>
        <taxon>Flavobacteriia</taxon>
        <taxon>Flavobacteriales</taxon>
        <taxon>Flavobacteriaceae</taxon>
        <taxon>Aureibaculum</taxon>
    </lineage>
</organism>
<name>A0A5B7TLR6_9FLAO</name>
<dbReference type="KEGG" id="fbe:FF125_01295"/>
<proteinExistence type="predicted"/>
<dbReference type="EMBL" id="CP040749">
    <property type="protein sequence ID" value="QCX37138.1"/>
    <property type="molecule type" value="Genomic_DNA"/>
</dbReference>